<dbReference type="Gene3D" id="6.10.250.690">
    <property type="match status" value="1"/>
</dbReference>
<dbReference type="PROSITE" id="PS50110">
    <property type="entry name" value="RESPONSE_REGULATORY"/>
    <property type="match status" value="1"/>
</dbReference>
<dbReference type="CDD" id="cd19935">
    <property type="entry name" value="REC_OmpR_CusR-like"/>
    <property type="match status" value="1"/>
</dbReference>
<organism evidence="10 11">
    <name type="scientific">Phormidium nigroviride PCC 7112</name>
    <dbReference type="NCBI Taxonomy" id="179408"/>
    <lineage>
        <taxon>Bacteria</taxon>
        <taxon>Bacillati</taxon>
        <taxon>Cyanobacteriota</taxon>
        <taxon>Cyanophyceae</taxon>
        <taxon>Oscillatoriophycideae</taxon>
        <taxon>Oscillatoriales</taxon>
        <taxon>Oscillatoriaceae</taxon>
        <taxon>Phormidium</taxon>
    </lineage>
</organism>
<dbReference type="GO" id="GO:0000976">
    <property type="term" value="F:transcription cis-regulatory region binding"/>
    <property type="evidence" value="ECO:0007669"/>
    <property type="project" value="TreeGrafter"/>
</dbReference>
<feature type="modified residue" description="4-aspartylphosphate" evidence="6">
    <location>
        <position position="70"/>
    </location>
</feature>
<evidence type="ECO:0000256" key="2">
    <source>
        <dbReference type="ARBA" id="ARBA00023012"/>
    </source>
</evidence>
<sequence length="246" mass="27756" precursor="true">MPNAQCLMPNAQCPTRSKFMNVLYVEDEEKIANFVCMGLKEQGFVVDYCDNGNDGYGRAMDNEYDAIVLDIVLPGKDGLSILKHLRKAGRNVPVILLTARNELDDRIEGLHLGADDYLAKPFFVEELVARIYAVVRRASGGGQNILSVGPVKLDRILREVTCDRHAVELTTREFNLLEYLMRSPGRVLTRTQILEHIWGYDFNPNTNVVDVCIQRIRKKIEPIGGTGWVESVRGVGYRFRKPDSPS</sequence>
<name>K9VS94_9CYAN</name>
<dbReference type="Pfam" id="PF00486">
    <property type="entry name" value="Trans_reg_C"/>
    <property type="match status" value="1"/>
</dbReference>
<dbReference type="PANTHER" id="PTHR48111">
    <property type="entry name" value="REGULATOR OF RPOS"/>
    <property type="match status" value="1"/>
</dbReference>
<dbReference type="GO" id="GO:0032993">
    <property type="term" value="C:protein-DNA complex"/>
    <property type="evidence" value="ECO:0007669"/>
    <property type="project" value="TreeGrafter"/>
</dbReference>
<proteinExistence type="predicted"/>
<evidence type="ECO:0000256" key="6">
    <source>
        <dbReference type="PROSITE-ProRule" id="PRU00169"/>
    </source>
</evidence>
<keyword evidence="1 6" id="KW-0597">Phosphoprotein</keyword>
<evidence type="ECO:0000256" key="3">
    <source>
        <dbReference type="ARBA" id="ARBA00023015"/>
    </source>
</evidence>
<dbReference type="KEGG" id="oni:Osc7112_6197"/>
<reference evidence="10 11" key="1">
    <citation type="submission" date="2012-05" db="EMBL/GenBank/DDBJ databases">
        <title>Finished chromosome of genome of Oscillatoria sp. PCC 7112.</title>
        <authorList>
            <consortium name="US DOE Joint Genome Institute"/>
            <person name="Gugger M."/>
            <person name="Coursin T."/>
            <person name="Rippka R."/>
            <person name="Tandeau De Marsac N."/>
            <person name="Huntemann M."/>
            <person name="Wei C.-L."/>
            <person name="Han J."/>
            <person name="Detter J.C."/>
            <person name="Han C."/>
            <person name="Tapia R."/>
            <person name="Davenport K."/>
            <person name="Daligault H."/>
            <person name="Erkkila T."/>
            <person name="Gu W."/>
            <person name="Munk A.C.C."/>
            <person name="Teshima H."/>
            <person name="Xu Y."/>
            <person name="Chain P."/>
            <person name="Chen A."/>
            <person name="Krypides N."/>
            <person name="Mavromatis K."/>
            <person name="Markowitz V."/>
            <person name="Szeto E."/>
            <person name="Ivanova N."/>
            <person name="Mikhailova N."/>
            <person name="Ovchinnikova G."/>
            <person name="Pagani I."/>
            <person name="Pati A."/>
            <person name="Goodwin L."/>
            <person name="Peters L."/>
            <person name="Pitluck S."/>
            <person name="Woyke T."/>
            <person name="Kerfeld C."/>
        </authorList>
    </citation>
    <scope>NUCLEOTIDE SEQUENCE [LARGE SCALE GENOMIC DNA]</scope>
    <source>
        <strain evidence="10 11">PCC 7112</strain>
    </source>
</reference>
<evidence type="ECO:0000256" key="7">
    <source>
        <dbReference type="PROSITE-ProRule" id="PRU01091"/>
    </source>
</evidence>
<dbReference type="Gene3D" id="1.10.10.10">
    <property type="entry name" value="Winged helix-like DNA-binding domain superfamily/Winged helix DNA-binding domain"/>
    <property type="match status" value="1"/>
</dbReference>
<protein>
    <submittedName>
        <fullName evidence="10">Two component transcriptional regulator, winged helix family</fullName>
    </submittedName>
</protein>
<dbReference type="Pfam" id="PF00072">
    <property type="entry name" value="Response_reg"/>
    <property type="match status" value="1"/>
</dbReference>
<feature type="domain" description="Response regulatory" evidence="8">
    <location>
        <begin position="21"/>
        <end position="135"/>
    </location>
</feature>
<evidence type="ECO:0000256" key="1">
    <source>
        <dbReference type="ARBA" id="ARBA00022553"/>
    </source>
</evidence>
<dbReference type="GO" id="GO:0000156">
    <property type="term" value="F:phosphorelay response regulator activity"/>
    <property type="evidence" value="ECO:0007669"/>
    <property type="project" value="TreeGrafter"/>
</dbReference>
<dbReference type="Gene3D" id="3.40.50.2300">
    <property type="match status" value="1"/>
</dbReference>
<dbReference type="eggNOG" id="COG0745">
    <property type="taxonomic scope" value="Bacteria"/>
</dbReference>
<dbReference type="InterPro" id="IPR036388">
    <property type="entry name" value="WH-like_DNA-bd_sf"/>
</dbReference>
<accession>K9VS94</accession>
<keyword evidence="2" id="KW-0902">Two-component regulatory system</keyword>
<dbReference type="GO" id="GO:0006355">
    <property type="term" value="P:regulation of DNA-templated transcription"/>
    <property type="evidence" value="ECO:0007669"/>
    <property type="project" value="InterPro"/>
</dbReference>
<dbReference type="CDD" id="cd00383">
    <property type="entry name" value="trans_reg_C"/>
    <property type="match status" value="1"/>
</dbReference>
<dbReference type="PATRIC" id="fig|179408.3.peg.7712"/>
<dbReference type="Proteomes" id="UP000010478">
    <property type="component" value="Chromosome"/>
</dbReference>
<evidence type="ECO:0000259" key="9">
    <source>
        <dbReference type="PROSITE" id="PS51755"/>
    </source>
</evidence>
<dbReference type="STRING" id="179408.Osc7112_6197"/>
<evidence type="ECO:0000256" key="4">
    <source>
        <dbReference type="ARBA" id="ARBA00023125"/>
    </source>
</evidence>
<dbReference type="HOGENOM" id="CLU_000445_30_1_3"/>
<keyword evidence="4 7" id="KW-0238">DNA-binding</keyword>
<keyword evidence="3" id="KW-0805">Transcription regulation</keyword>
<dbReference type="InterPro" id="IPR001789">
    <property type="entry name" value="Sig_transdc_resp-reg_receiver"/>
</dbReference>
<dbReference type="PANTHER" id="PTHR48111:SF38">
    <property type="entry name" value="TWO-COMPONENT RESPONSE REGULATOR"/>
    <property type="match status" value="1"/>
</dbReference>
<dbReference type="SUPFAM" id="SSF52172">
    <property type="entry name" value="CheY-like"/>
    <property type="match status" value="1"/>
</dbReference>
<evidence type="ECO:0000313" key="11">
    <source>
        <dbReference type="Proteomes" id="UP000010478"/>
    </source>
</evidence>
<keyword evidence="5" id="KW-0804">Transcription</keyword>
<dbReference type="EMBL" id="CP003614">
    <property type="protein sequence ID" value="AFZ10377.1"/>
    <property type="molecule type" value="Genomic_DNA"/>
</dbReference>
<dbReference type="SMART" id="SM00862">
    <property type="entry name" value="Trans_reg_C"/>
    <property type="match status" value="1"/>
</dbReference>
<dbReference type="FunFam" id="1.10.10.10:FF:000005">
    <property type="entry name" value="Two-component system response regulator"/>
    <property type="match status" value="1"/>
</dbReference>
<dbReference type="InterPro" id="IPR039420">
    <property type="entry name" value="WalR-like"/>
</dbReference>
<evidence type="ECO:0000256" key="5">
    <source>
        <dbReference type="ARBA" id="ARBA00023163"/>
    </source>
</evidence>
<feature type="domain" description="OmpR/PhoB-type" evidence="9">
    <location>
        <begin position="143"/>
        <end position="241"/>
    </location>
</feature>
<gene>
    <name evidence="10" type="ORF">Osc7112_6197</name>
</gene>
<dbReference type="PROSITE" id="PS51755">
    <property type="entry name" value="OMPR_PHOB"/>
    <property type="match status" value="1"/>
</dbReference>
<evidence type="ECO:0000313" key="10">
    <source>
        <dbReference type="EMBL" id="AFZ10377.1"/>
    </source>
</evidence>
<dbReference type="GO" id="GO:0005829">
    <property type="term" value="C:cytosol"/>
    <property type="evidence" value="ECO:0007669"/>
    <property type="project" value="TreeGrafter"/>
</dbReference>
<dbReference type="InterPro" id="IPR011006">
    <property type="entry name" value="CheY-like_superfamily"/>
</dbReference>
<feature type="DNA-binding region" description="OmpR/PhoB-type" evidence="7">
    <location>
        <begin position="143"/>
        <end position="241"/>
    </location>
</feature>
<keyword evidence="11" id="KW-1185">Reference proteome</keyword>
<dbReference type="SMART" id="SM00448">
    <property type="entry name" value="REC"/>
    <property type="match status" value="1"/>
</dbReference>
<dbReference type="AlphaFoldDB" id="K9VS94"/>
<dbReference type="InterPro" id="IPR001867">
    <property type="entry name" value="OmpR/PhoB-type_DNA-bd"/>
</dbReference>
<evidence type="ECO:0000259" key="8">
    <source>
        <dbReference type="PROSITE" id="PS50110"/>
    </source>
</evidence>